<dbReference type="RefSeq" id="WP_117836179.1">
    <property type="nucleotide sequence ID" value="NZ_JADNGX010000020.1"/>
</dbReference>
<proteinExistence type="predicted"/>
<accession>A0A3R5X3A5</accession>
<dbReference type="Proteomes" id="UP000283360">
    <property type="component" value="Unassembled WGS sequence"/>
</dbReference>
<sequence length="109" mass="13070">MRRIRVRNISWKDYGISVQTQRELKEFCFLYDEKKKRGNSQDLTDCKMIEEAARESSEELAPYLLKSVTDDLSYEYLEFDDTLGRIPVGKTDFYGYRRKFYACLLKKRV</sequence>
<organism evidence="1 2">
    <name type="scientific">Coprococcus comes</name>
    <dbReference type="NCBI Taxonomy" id="410072"/>
    <lineage>
        <taxon>Bacteria</taxon>
        <taxon>Bacillati</taxon>
        <taxon>Bacillota</taxon>
        <taxon>Clostridia</taxon>
        <taxon>Lachnospirales</taxon>
        <taxon>Lachnospiraceae</taxon>
        <taxon>Coprococcus</taxon>
    </lineage>
</organism>
<evidence type="ECO:0000313" key="2">
    <source>
        <dbReference type="Proteomes" id="UP000283360"/>
    </source>
</evidence>
<name>A0A3R5X3A5_9FIRM</name>
<reference evidence="1 2" key="1">
    <citation type="submission" date="2018-08" db="EMBL/GenBank/DDBJ databases">
        <title>A genome reference for cultivated species of the human gut microbiota.</title>
        <authorList>
            <person name="Zou Y."/>
            <person name="Xue W."/>
            <person name="Luo G."/>
        </authorList>
    </citation>
    <scope>NUCLEOTIDE SEQUENCE [LARGE SCALE GENOMIC DNA]</scope>
    <source>
        <strain evidence="1 2">AF18-12LB</strain>
    </source>
</reference>
<dbReference type="EMBL" id="QRXJ01000022">
    <property type="protein sequence ID" value="RGT87583.1"/>
    <property type="molecule type" value="Genomic_DNA"/>
</dbReference>
<dbReference type="AlphaFoldDB" id="A0A3R5X3A5"/>
<protein>
    <submittedName>
        <fullName evidence="1">Uncharacterized protein</fullName>
    </submittedName>
</protein>
<comment type="caution">
    <text evidence="1">The sequence shown here is derived from an EMBL/GenBank/DDBJ whole genome shotgun (WGS) entry which is preliminary data.</text>
</comment>
<evidence type="ECO:0000313" key="1">
    <source>
        <dbReference type="EMBL" id="RGT87583.1"/>
    </source>
</evidence>
<keyword evidence="2" id="KW-1185">Reference proteome</keyword>
<gene>
    <name evidence="1" type="ORF">DWX03_14170</name>
</gene>